<reference evidence="1 2" key="1">
    <citation type="submission" date="2020-08" db="EMBL/GenBank/DDBJ databases">
        <title>Genome public.</title>
        <authorList>
            <person name="Liu C."/>
            <person name="Sun Q."/>
        </authorList>
    </citation>
    <scope>NUCLEOTIDE SEQUENCE [LARGE SCALE GENOMIC DNA]</scope>
    <source>
        <strain evidence="1 2">NSJ-66</strain>
    </source>
</reference>
<dbReference type="RefSeq" id="WP_187023698.1">
    <property type="nucleotide sequence ID" value="NZ_JACOPB010000014.1"/>
</dbReference>
<proteinExistence type="predicted"/>
<sequence length="102" mass="11243">MNKKFYQVEKEINGTKYIAQFSGISAALRAADSSHMEGSEAISAEKYGQYILEHIIVEPKGLTADDFDSLEDYNAVTSWGRDVMQGKFRNEAETAGSTAKGK</sequence>
<organism evidence="1 2">
    <name type="scientific">Hungatella hominis</name>
    <dbReference type="NCBI Taxonomy" id="2763050"/>
    <lineage>
        <taxon>Bacteria</taxon>
        <taxon>Bacillati</taxon>
        <taxon>Bacillota</taxon>
        <taxon>Clostridia</taxon>
        <taxon>Lachnospirales</taxon>
        <taxon>Lachnospiraceae</taxon>
        <taxon>Hungatella</taxon>
    </lineage>
</organism>
<name>A0ABR7HCZ7_9FIRM</name>
<protein>
    <recommendedName>
        <fullName evidence="3">Phage tail protein</fullName>
    </recommendedName>
</protein>
<accession>A0ABR7HCZ7</accession>
<dbReference type="Proteomes" id="UP000634672">
    <property type="component" value="Unassembled WGS sequence"/>
</dbReference>
<keyword evidence="2" id="KW-1185">Reference proteome</keyword>
<evidence type="ECO:0008006" key="3">
    <source>
        <dbReference type="Google" id="ProtNLM"/>
    </source>
</evidence>
<dbReference type="EMBL" id="JACOPB010000014">
    <property type="protein sequence ID" value="MBC5711002.1"/>
    <property type="molecule type" value="Genomic_DNA"/>
</dbReference>
<comment type="caution">
    <text evidence="1">The sequence shown here is derived from an EMBL/GenBank/DDBJ whole genome shotgun (WGS) entry which is preliminary data.</text>
</comment>
<evidence type="ECO:0000313" key="2">
    <source>
        <dbReference type="Proteomes" id="UP000634672"/>
    </source>
</evidence>
<evidence type="ECO:0000313" key="1">
    <source>
        <dbReference type="EMBL" id="MBC5711002.1"/>
    </source>
</evidence>
<gene>
    <name evidence="1" type="ORF">H8S75_23985</name>
</gene>